<dbReference type="PROSITE" id="PS50507">
    <property type="entry name" value="RDRP_SSRNA_POS"/>
    <property type="match status" value="1"/>
</dbReference>
<dbReference type="InterPro" id="IPR007094">
    <property type="entry name" value="RNA-dir_pol_PSvirus"/>
</dbReference>
<keyword evidence="1" id="KW-0696">RNA-directed RNA polymerase</keyword>
<evidence type="ECO:0000256" key="5">
    <source>
        <dbReference type="ARBA" id="ARBA00022801"/>
    </source>
</evidence>
<dbReference type="InterPro" id="IPR027351">
    <property type="entry name" value="(+)RNA_virus_helicase_core_dom"/>
</dbReference>
<dbReference type="SUPFAM" id="SSF56672">
    <property type="entry name" value="DNA/RNA polymerases"/>
    <property type="match status" value="1"/>
</dbReference>
<name>A0A6M3YUN4_9VIRU</name>
<dbReference type="Gene3D" id="3.40.50.300">
    <property type="entry name" value="P-loop containing nucleotide triphosphate hydrolases"/>
    <property type="match status" value="2"/>
</dbReference>
<dbReference type="InterPro" id="IPR001788">
    <property type="entry name" value="RNA-dep_RNA_pol_alsuvir"/>
</dbReference>
<protein>
    <submittedName>
        <fullName evidence="12">Replicase</fullName>
    </submittedName>
</protein>
<dbReference type="PROSITE" id="PS51743">
    <property type="entry name" value="ALPHAVIRUS_MT"/>
    <property type="match status" value="1"/>
</dbReference>
<dbReference type="GO" id="GO:0006396">
    <property type="term" value="P:RNA processing"/>
    <property type="evidence" value="ECO:0007669"/>
    <property type="project" value="InterPro"/>
</dbReference>
<keyword evidence="5" id="KW-0378">Hydrolase</keyword>
<evidence type="ECO:0000256" key="2">
    <source>
        <dbReference type="ARBA" id="ARBA00022679"/>
    </source>
</evidence>
<dbReference type="GO" id="GO:0039694">
    <property type="term" value="P:viral RNA genome replication"/>
    <property type="evidence" value="ECO:0007669"/>
    <property type="project" value="InterPro"/>
</dbReference>
<evidence type="ECO:0000256" key="3">
    <source>
        <dbReference type="ARBA" id="ARBA00022695"/>
    </source>
</evidence>
<dbReference type="InterPro" id="IPR027417">
    <property type="entry name" value="P-loop_NTPase"/>
</dbReference>
<dbReference type="GO" id="GO:0016787">
    <property type="term" value="F:hydrolase activity"/>
    <property type="evidence" value="ECO:0007669"/>
    <property type="project" value="UniProtKB-KW"/>
</dbReference>
<sequence length="2190" mass="251942">MPDLYWSLNRVVRTDYMLNESENEILTKFYAPKAIISTHKKTSSHTIASVLLEQANHQLSAQRGADTLEIGPNTAAPGVQNNLHNTWIQSDATDEARHLKYAIALSIKAPKEKDEYDDARVNLKCNPKYCFKGAGKCETRANKIISVHSAYNITMQQWMNIFEKTGAQIAYIAMHLPIELINQNTSIHNFYRIEFDSGKTYFTFPHDTSLGYVHETKTWREYITRDYIRGKNFGLLIERCEWNGTQCIMTMTKCSMKVETVRTLYPLGEELIIVPDVLDMLETNKYHPEKDLVVSKYHAYKLYTYILSLDQSQLNDKNIMAYYRAMGTRIKIGNTVRNEPWSEEPKKMQLVAERITHIAMLERVRHVKEISFVTQEMAEKLKYIITNPEIPLEQTFNKKATVQEKIIIRKAGKIVAQTSAIAAAIYIAYKLQKSLLNNPVAGLNERTTITNAIKYLLQYRLNRAHDICVMDMETFETVMKIPITHSIKFDTIIDGWYKIDKIPRYIVRPLVGFLTQALKKISLVTLAVLLPINLTRLFHWPWFRLSQLKTFDKTNAITMQMMEFKEINQRTQHAGGEYDASCYRSAKHQTNERKPLIKALRTTTDEKYQRNNETMAQWLEAQNVHIPISIKLTTGPPGCGKTRFVKENYKPSETTIVVPTNKLKKDYEEHGYTAYTPYTVHKANRTKNVIVDECFTLPYSYLNTVPQLLAEHVHLLGDPKQIGFIDFDLAYPDDENVKTRRMIQNIPTTELTTTHRCPQDVTYILNTIFDYDIKSTNNVQRSIHLDSQINNRLQQKLGKGLAQTIVFTQAQKLRYPGAITVHEAQGATYSYVNLILTSDSKYLQSESNAHMIVAITRHTKELHVRTDDPTAQRHVIFTHEFITNLEVMGQLFCTVINQPPEATVTPEVVETAKLITPTIAGPDAIDFILSTVTQGHIDYETLSQSDLDMPYHAIMVNTTPKGGFDEDIKLVEKYRMRGLMYDHTTYINQKNYTMKTMIERYAKESRITPPEHLALASTYMTGRFREQLLLDNTQLKLQPLQELECVSKHAMNTAMKMMEKNTLRRVTELDDEYQEQVIIDFFLKQQHKVKTECHNNWSAVTQTGETKLKAGQGVSAWSKTFNALVSPTLRAFYEALEASFKEDVYIVNGLNDISGLNRVNLCDLSKCKIFEADVSECDAGQNNLTLSFEQQLYRIFNVPEIVIDLIMFFRTQYKLSARDLISMTGEYKKHSGAPDTLKGNSIVSLGLLAVIMKDLKGAIVFSKGDDLLVLGPELEIDHAGELMFNINCSMTLKTVQDNAPQFINYFITQDGPVIDPIRLAMKVKSKPLVTNQFTIHEDKFTHLVSGTPPAQPFILTTDSTDTKRKYIDAFYDNGNTNLHQLERIMIQNAEENEGICRIHLTRFIKDKHVIRKITRKHGFVTRVYASKNKQTFMEYLQSVKDRLRLLDSPSKYAACVACASKYYTITPEAVEGVISWLKTLSVVSLTEFSNYYTLVRRPIIEIKPLEVKDNSPGKCWYQHMDLGSNNNDCFDRVIRYLKPDANLTNLRSAFPPGEMIPIEAAMMALSENGMSASIVYLSKDGKIYWYDCGMKPLVFLHNNHFEVLIKFDNEIPEQKSIHDSEAQCKRVSWASSTQPTLSDYKQIATSWKAGGRGYPTQKRGISHFRQIVRRYIDKGWFENTSGSGPEHVCRRVARNQSIDIQPIPSVKSIFGLSTASQPDKRKFDHQHLVNIRPRGRLTGRRPGGESDDDISTWQVMVRNVCATIRAGFTTNPVECVSDRRGRNRSWKRLPGSTLLHDQTDISRQLNNKLRRGVRDVIDQLVIADAGTQARGNREIRPSQGHVDRITSSKPKELPILEQIRKVYGSSGKRIQNQCIRDNYGDSDNAEPYNEWIDLLYGQFGPLDHTEPNELHIRQPLQMGSRRRRRRLDRSRTNRNDKGLYDLQYSADGTEELVRYNTRSIVDRYTTNEIIQHIRSTDGAQISRRKRQRNIIYTYRGRTRQLTHGKPIFGRQGTNRHTRLTRQNRGDGTTSQSNSARTTNRRKSHKQKDYRGSGRKRRHENTRPTYISQGGEVGIRYDFRPRGRDITFSIAGRPTTIRTRQHFEQVRVITMEFQRLLLEFHNKVAEVMSAYQITNEKKQVEAIIAFKDEENPGDLRKKLQRLAISNYIFTKLDIVTDSDITVKYLAHYVRQ</sequence>
<evidence type="ECO:0000256" key="4">
    <source>
        <dbReference type="ARBA" id="ARBA00022741"/>
    </source>
</evidence>
<feature type="region of interest" description="Disordered" evidence="8">
    <location>
        <begin position="1997"/>
        <end position="2068"/>
    </location>
</feature>
<proteinExistence type="predicted"/>
<dbReference type="GO" id="GO:0003968">
    <property type="term" value="F:RNA-directed RNA polymerase activity"/>
    <property type="evidence" value="ECO:0007669"/>
    <property type="project" value="UniProtKB-KW"/>
</dbReference>
<evidence type="ECO:0000313" key="12">
    <source>
        <dbReference type="EMBL" id="QJI53776.1"/>
    </source>
</evidence>
<feature type="domain" description="(+)RNA virus helicase C-terminal" evidence="10">
    <location>
        <begin position="610"/>
        <end position="897"/>
    </location>
</feature>
<accession>A0A6M3YUN4</accession>
<evidence type="ECO:0000259" key="9">
    <source>
        <dbReference type="PROSITE" id="PS50507"/>
    </source>
</evidence>
<reference evidence="12" key="1">
    <citation type="submission" date="2020-01" db="EMBL/GenBank/DDBJ databases">
        <title>Viral genomes from wild and zoo birds in China.</title>
        <authorList>
            <person name="Zhou R."/>
            <person name="Shan T."/>
            <person name="Yang S."/>
            <person name="Zhang W."/>
        </authorList>
    </citation>
    <scope>NUCLEOTIDE SEQUENCE</scope>
    <source>
        <strain evidence="12">Swa134hep1</strain>
    </source>
</reference>
<keyword evidence="4" id="KW-0547">Nucleotide-binding</keyword>
<feature type="compositionally biased region" description="Polar residues" evidence="8">
    <location>
        <begin position="2022"/>
        <end position="2037"/>
    </location>
</feature>
<evidence type="ECO:0000256" key="1">
    <source>
        <dbReference type="ARBA" id="ARBA00022484"/>
    </source>
</evidence>
<dbReference type="SUPFAM" id="SSF52540">
    <property type="entry name" value="P-loop containing nucleoside triphosphate hydrolases"/>
    <property type="match status" value="1"/>
</dbReference>
<feature type="domain" description="RdRp catalytic" evidence="9">
    <location>
        <begin position="1167"/>
        <end position="1279"/>
    </location>
</feature>
<evidence type="ECO:0000256" key="7">
    <source>
        <dbReference type="ARBA" id="ARBA00022953"/>
    </source>
</evidence>
<feature type="domain" description="Alphavirus-like MT" evidence="11">
    <location>
        <begin position="36"/>
        <end position="223"/>
    </location>
</feature>
<keyword evidence="3" id="KW-0548">Nucleotidyltransferase</keyword>
<evidence type="ECO:0000256" key="6">
    <source>
        <dbReference type="ARBA" id="ARBA00022840"/>
    </source>
</evidence>
<dbReference type="GO" id="GO:0016556">
    <property type="term" value="P:mRNA modification"/>
    <property type="evidence" value="ECO:0007669"/>
    <property type="project" value="InterPro"/>
</dbReference>
<evidence type="ECO:0000256" key="8">
    <source>
        <dbReference type="SAM" id="MobiDB-lite"/>
    </source>
</evidence>
<feature type="compositionally biased region" description="Basic and acidic residues" evidence="8">
    <location>
        <begin position="1929"/>
        <end position="1938"/>
    </location>
</feature>
<keyword evidence="2" id="KW-0808">Transferase</keyword>
<feature type="region of interest" description="Disordered" evidence="8">
    <location>
        <begin position="1917"/>
        <end position="1938"/>
    </location>
</feature>
<keyword evidence="6" id="KW-0067">ATP-binding</keyword>
<dbReference type="GO" id="GO:0003723">
    <property type="term" value="F:RNA binding"/>
    <property type="evidence" value="ECO:0007669"/>
    <property type="project" value="InterPro"/>
</dbReference>
<dbReference type="GO" id="GO:0005524">
    <property type="term" value="F:ATP binding"/>
    <property type="evidence" value="ECO:0007669"/>
    <property type="project" value="UniProtKB-KW"/>
</dbReference>
<dbReference type="GO" id="GO:0006351">
    <property type="term" value="P:DNA-templated transcription"/>
    <property type="evidence" value="ECO:0007669"/>
    <property type="project" value="InterPro"/>
</dbReference>
<dbReference type="PROSITE" id="PS51657">
    <property type="entry name" value="PSRV_HELICASE"/>
    <property type="match status" value="1"/>
</dbReference>
<dbReference type="InterPro" id="IPR002588">
    <property type="entry name" value="Alphavirus-like_MT_dom"/>
</dbReference>
<dbReference type="InterPro" id="IPR043502">
    <property type="entry name" value="DNA/RNA_pol_sf"/>
</dbReference>
<dbReference type="Pfam" id="PF00978">
    <property type="entry name" value="RdRP_2"/>
    <property type="match status" value="1"/>
</dbReference>
<evidence type="ECO:0000259" key="10">
    <source>
        <dbReference type="PROSITE" id="PS51657"/>
    </source>
</evidence>
<organism evidence="12">
    <name type="scientific">Hepeviridae sp</name>
    <dbReference type="NCBI Taxonomy" id="2715178"/>
    <lineage>
        <taxon>Viruses</taxon>
        <taxon>Riboviria</taxon>
        <taxon>Orthornavirae</taxon>
        <taxon>Kitrinoviricota</taxon>
        <taxon>Alsuviricetes</taxon>
        <taxon>Hepelivirales</taxon>
        <taxon>Hepeviridae</taxon>
    </lineage>
</organism>
<dbReference type="Pfam" id="PF01443">
    <property type="entry name" value="Viral_helicase1"/>
    <property type="match status" value="1"/>
</dbReference>
<dbReference type="CDD" id="cd18809">
    <property type="entry name" value="SF1_C_RecD"/>
    <property type="match status" value="1"/>
</dbReference>
<keyword evidence="7" id="KW-0693">Viral RNA replication</keyword>
<dbReference type="EMBL" id="MT138030">
    <property type="protein sequence ID" value="QJI53776.1"/>
    <property type="molecule type" value="Genomic_RNA"/>
</dbReference>
<dbReference type="GO" id="GO:0008174">
    <property type="term" value="F:mRNA methyltransferase activity"/>
    <property type="evidence" value="ECO:0007669"/>
    <property type="project" value="UniProtKB-UniRule"/>
</dbReference>
<evidence type="ECO:0000259" key="11">
    <source>
        <dbReference type="PROSITE" id="PS51743"/>
    </source>
</evidence>